<dbReference type="EMBL" id="JAMKOV010000015">
    <property type="protein sequence ID" value="KAI8036769.1"/>
    <property type="molecule type" value="Genomic_DNA"/>
</dbReference>
<sequence length="51" mass="5530">MEKGNCIFLLPGAAICSPLLLLLLLLLLHLQRYSGVGQARLSPNRNGCIQP</sequence>
<name>A0A9Q0BMD5_9MUSC</name>
<reference evidence="1" key="1">
    <citation type="journal article" date="2023" name="Genome Biol. Evol.">
        <title>Long-read-based Genome Assembly of Drosophila gunungcola Reveals Fewer Chemosensory Genes in Flower-breeding Species.</title>
        <authorList>
            <person name="Negi A."/>
            <person name="Liao B.Y."/>
            <person name="Yeh S.D."/>
        </authorList>
    </citation>
    <scope>NUCLEOTIDE SEQUENCE</scope>
    <source>
        <strain evidence="1">Sukarami</strain>
    </source>
</reference>
<organism evidence="1 2">
    <name type="scientific">Drosophila gunungcola</name>
    <name type="common">fruit fly</name>
    <dbReference type="NCBI Taxonomy" id="103775"/>
    <lineage>
        <taxon>Eukaryota</taxon>
        <taxon>Metazoa</taxon>
        <taxon>Ecdysozoa</taxon>
        <taxon>Arthropoda</taxon>
        <taxon>Hexapoda</taxon>
        <taxon>Insecta</taxon>
        <taxon>Pterygota</taxon>
        <taxon>Neoptera</taxon>
        <taxon>Endopterygota</taxon>
        <taxon>Diptera</taxon>
        <taxon>Brachycera</taxon>
        <taxon>Muscomorpha</taxon>
        <taxon>Ephydroidea</taxon>
        <taxon>Drosophilidae</taxon>
        <taxon>Drosophila</taxon>
        <taxon>Sophophora</taxon>
    </lineage>
</organism>
<dbReference type="AlphaFoldDB" id="A0A9Q0BMD5"/>
<protein>
    <submittedName>
        <fullName evidence="1">Uncharacterized protein</fullName>
    </submittedName>
</protein>
<evidence type="ECO:0000313" key="1">
    <source>
        <dbReference type="EMBL" id="KAI8036769.1"/>
    </source>
</evidence>
<comment type="caution">
    <text evidence="1">The sequence shown here is derived from an EMBL/GenBank/DDBJ whole genome shotgun (WGS) entry which is preliminary data.</text>
</comment>
<proteinExistence type="predicted"/>
<keyword evidence="2" id="KW-1185">Reference proteome</keyword>
<accession>A0A9Q0BMD5</accession>
<gene>
    <name evidence="1" type="ORF">M5D96_010570</name>
</gene>
<evidence type="ECO:0000313" key="2">
    <source>
        <dbReference type="Proteomes" id="UP001059596"/>
    </source>
</evidence>
<dbReference type="Proteomes" id="UP001059596">
    <property type="component" value="Unassembled WGS sequence"/>
</dbReference>